<dbReference type="PRINTS" id="PR00081">
    <property type="entry name" value="GDHRDH"/>
</dbReference>
<organism evidence="4 5">
    <name type="scientific">Jiulongibacter sediminis</name>
    <dbReference type="NCBI Taxonomy" id="1605367"/>
    <lineage>
        <taxon>Bacteria</taxon>
        <taxon>Pseudomonadati</taxon>
        <taxon>Bacteroidota</taxon>
        <taxon>Cytophagia</taxon>
        <taxon>Cytophagales</taxon>
        <taxon>Leadbetterellaceae</taxon>
        <taxon>Jiulongibacter</taxon>
    </lineage>
</organism>
<dbReference type="STRING" id="1605367.AFM12_08320"/>
<dbReference type="OrthoDB" id="9810734at2"/>
<dbReference type="RefSeq" id="WP_055146539.1">
    <property type="nucleotide sequence ID" value="NZ_JXSZ01000006.1"/>
</dbReference>
<dbReference type="PRINTS" id="PR00080">
    <property type="entry name" value="SDRFAMILY"/>
</dbReference>
<gene>
    <name evidence="4" type="ORF">AFM12_08320</name>
</gene>
<dbReference type="PROSITE" id="PS00061">
    <property type="entry name" value="ADH_SHORT"/>
    <property type="match status" value="1"/>
</dbReference>
<dbReference type="InterPro" id="IPR036291">
    <property type="entry name" value="NAD(P)-bd_dom_sf"/>
</dbReference>
<evidence type="ECO:0000256" key="3">
    <source>
        <dbReference type="RuleBase" id="RU000363"/>
    </source>
</evidence>
<dbReference type="EMBL" id="LGTQ01000006">
    <property type="protein sequence ID" value="KPM48605.1"/>
    <property type="molecule type" value="Genomic_DNA"/>
</dbReference>
<evidence type="ECO:0000256" key="1">
    <source>
        <dbReference type="ARBA" id="ARBA00006484"/>
    </source>
</evidence>
<name>A0A0P7C818_9BACT</name>
<keyword evidence="5" id="KW-1185">Reference proteome</keyword>
<comment type="similarity">
    <text evidence="1 3">Belongs to the short-chain dehydrogenases/reductases (SDR) family.</text>
</comment>
<evidence type="ECO:0000313" key="5">
    <source>
        <dbReference type="Proteomes" id="UP000050454"/>
    </source>
</evidence>
<dbReference type="Proteomes" id="UP000050454">
    <property type="component" value="Unassembled WGS sequence"/>
</dbReference>
<reference evidence="4 5" key="1">
    <citation type="submission" date="2015-07" db="EMBL/GenBank/DDBJ databases">
        <title>The draft genome sequence of Leadbetterella sp. JN14-9.</title>
        <authorList>
            <person name="Liu Y."/>
            <person name="Du J."/>
            <person name="Shao Z."/>
        </authorList>
    </citation>
    <scope>NUCLEOTIDE SEQUENCE [LARGE SCALE GENOMIC DNA]</scope>
    <source>
        <strain evidence="4 5">JN14-9</strain>
    </source>
</reference>
<dbReference type="PANTHER" id="PTHR42901:SF1">
    <property type="entry name" value="ALCOHOL DEHYDROGENASE"/>
    <property type="match status" value="1"/>
</dbReference>
<evidence type="ECO:0000313" key="4">
    <source>
        <dbReference type="EMBL" id="KPM48605.1"/>
    </source>
</evidence>
<protein>
    <submittedName>
        <fullName evidence="4">Short-chain dehydrogenase</fullName>
    </submittedName>
</protein>
<dbReference type="InterPro" id="IPR020904">
    <property type="entry name" value="Sc_DH/Rdtase_CS"/>
</dbReference>
<accession>A0A0P7C818</accession>
<dbReference type="GO" id="GO:0016491">
    <property type="term" value="F:oxidoreductase activity"/>
    <property type="evidence" value="ECO:0007669"/>
    <property type="project" value="UniProtKB-KW"/>
</dbReference>
<sequence length="234" mass="25192">MSKSAVITGATKGIGRAIAIRFAQEGFDLALTSRTEADLSALKKELEAQFGIKCVVFAADLSNKAETEAFVAEVKNTFDNVNVLVNNTGIFVQGGLMTEPDGALEKQIDTNLYSAYYATRGLIETIRKAKGAHIFNICSIASLQAYPGSGSYSISKFALLGFSKSLREELKPEGIKVTSIMPGATFTSSWEGIDLPESRFISAKDVADTVWASYNLSPSALIEEIVMRPLEGDI</sequence>
<keyword evidence="2" id="KW-0560">Oxidoreductase</keyword>
<dbReference type="InterPro" id="IPR002347">
    <property type="entry name" value="SDR_fam"/>
</dbReference>
<dbReference type="Pfam" id="PF00106">
    <property type="entry name" value="adh_short"/>
    <property type="match status" value="1"/>
</dbReference>
<comment type="caution">
    <text evidence="4">The sequence shown here is derived from an EMBL/GenBank/DDBJ whole genome shotgun (WGS) entry which is preliminary data.</text>
</comment>
<dbReference type="AlphaFoldDB" id="A0A0P7C818"/>
<dbReference type="PANTHER" id="PTHR42901">
    <property type="entry name" value="ALCOHOL DEHYDROGENASE"/>
    <property type="match status" value="1"/>
</dbReference>
<proteinExistence type="inferred from homology"/>
<dbReference type="PIRSF" id="PIRSF000126">
    <property type="entry name" value="11-beta-HSD1"/>
    <property type="match status" value="1"/>
</dbReference>
<dbReference type="CDD" id="cd05233">
    <property type="entry name" value="SDR_c"/>
    <property type="match status" value="1"/>
</dbReference>
<dbReference type="Gene3D" id="3.40.50.720">
    <property type="entry name" value="NAD(P)-binding Rossmann-like Domain"/>
    <property type="match status" value="1"/>
</dbReference>
<evidence type="ECO:0000256" key="2">
    <source>
        <dbReference type="ARBA" id="ARBA00023002"/>
    </source>
</evidence>
<dbReference type="SUPFAM" id="SSF51735">
    <property type="entry name" value="NAD(P)-binding Rossmann-fold domains"/>
    <property type="match status" value="1"/>
</dbReference>